<proteinExistence type="predicted"/>
<dbReference type="Proteomes" id="UP000789702">
    <property type="component" value="Unassembled WGS sequence"/>
</dbReference>
<reference evidence="1" key="1">
    <citation type="submission" date="2021-06" db="EMBL/GenBank/DDBJ databases">
        <authorList>
            <person name="Kallberg Y."/>
            <person name="Tangrot J."/>
            <person name="Rosling A."/>
        </authorList>
    </citation>
    <scope>NUCLEOTIDE SEQUENCE</scope>
    <source>
        <strain evidence="1">IL203A</strain>
    </source>
</reference>
<evidence type="ECO:0000313" key="1">
    <source>
        <dbReference type="EMBL" id="CAG8563715.1"/>
    </source>
</evidence>
<gene>
    <name evidence="1" type="ORF">DHETER_LOCUS5758</name>
</gene>
<name>A0ACA9M8V0_9GLOM</name>
<evidence type="ECO:0000313" key="2">
    <source>
        <dbReference type="Proteomes" id="UP000789702"/>
    </source>
</evidence>
<accession>A0ACA9M8V0</accession>
<organism evidence="1 2">
    <name type="scientific">Dentiscutata heterogama</name>
    <dbReference type="NCBI Taxonomy" id="1316150"/>
    <lineage>
        <taxon>Eukaryota</taxon>
        <taxon>Fungi</taxon>
        <taxon>Fungi incertae sedis</taxon>
        <taxon>Mucoromycota</taxon>
        <taxon>Glomeromycotina</taxon>
        <taxon>Glomeromycetes</taxon>
        <taxon>Diversisporales</taxon>
        <taxon>Gigasporaceae</taxon>
        <taxon>Dentiscutata</taxon>
    </lineage>
</organism>
<dbReference type="EMBL" id="CAJVPU010006688">
    <property type="protein sequence ID" value="CAG8563715.1"/>
    <property type="molecule type" value="Genomic_DNA"/>
</dbReference>
<keyword evidence="2" id="KW-1185">Reference proteome</keyword>
<sequence>MCRVKEPCDPRTKDAYIAKYGICKELLSSYEPHPDISSPTDPQIEPSSISSINISSPTLLDPEFQESFLVTKNKRKKAKAIIREQPDIDIVLETLNISDNEEEVAEIEPDSDDEETIMDYSAPDIENEDEEEFEHIDNLDNSF</sequence>
<feature type="non-terminal residue" evidence="1">
    <location>
        <position position="143"/>
    </location>
</feature>
<comment type="caution">
    <text evidence="1">The sequence shown here is derived from an EMBL/GenBank/DDBJ whole genome shotgun (WGS) entry which is preliminary data.</text>
</comment>
<protein>
    <submittedName>
        <fullName evidence="1">12791_t:CDS:1</fullName>
    </submittedName>
</protein>